<feature type="domain" description="RNA polymerase sigma factor 70 region 4 type 2" evidence="6">
    <location>
        <begin position="111"/>
        <end position="163"/>
    </location>
</feature>
<evidence type="ECO:0000256" key="4">
    <source>
        <dbReference type="ARBA" id="ARBA00023163"/>
    </source>
</evidence>
<dbReference type="GO" id="GO:0016987">
    <property type="term" value="F:sigma factor activity"/>
    <property type="evidence" value="ECO:0007669"/>
    <property type="project" value="UniProtKB-KW"/>
</dbReference>
<dbReference type="Pfam" id="PF04542">
    <property type="entry name" value="Sigma70_r2"/>
    <property type="match status" value="1"/>
</dbReference>
<dbReference type="InterPro" id="IPR007627">
    <property type="entry name" value="RNA_pol_sigma70_r2"/>
</dbReference>
<dbReference type="Proteomes" id="UP000675664">
    <property type="component" value="Unassembled WGS sequence"/>
</dbReference>
<dbReference type="GO" id="GO:0003677">
    <property type="term" value="F:DNA binding"/>
    <property type="evidence" value="ECO:0007669"/>
    <property type="project" value="InterPro"/>
</dbReference>
<dbReference type="RefSeq" id="WP_227019214.1">
    <property type="nucleotide sequence ID" value="NZ_JAGSND010000010.1"/>
</dbReference>
<evidence type="ECO:0000256" key="1">
    <source>
        <dbReference type="ARBA" id="ARBA00010641"/>
    </source>
</evidence>
<dbReference type="EMBL" id="JAGSND010000010">
    <property type="protein sequence ID" value="MBR0599080.1"/>
    <property type="molecule type" value="Genomic_DNA"/>
</dbReference>
<dbReference type="CDD" id="cd06171">
    <property type="entry name" value="Sigma70_r4"/>
    <property type="match status" value="1"/>
</dbReference>
<keyword evidence="3" id="KW-0731">Sigma factor</keyword>
<dbReference type="InterPro" id="IPR039425">
    <property type="entry name" value="RNA_pol_sigma-70-like"/>
</dbReference>
<feature type="domain" description="RNA polymerase sigma-70 region 2" evidence="5">
    <location>
        <begin position="16"/>
        <end position="82"/>
    </location>
</feature>
<name>A0A8J8B480_9FIRM</name>
<sequence length="180" mass="21033">MSTSKKETYSSFIQYIEENQNRFYYLAYSYVKDPDSALDIVQEAVYKGLKSIDKVKEASYIKTWFYRILVNASMDELRRSSRSIPSDPAYLFQDQGNHSHDEKTPEQAELMDLYQALNRLDPKSKAVITLRYFEDMKLTEVAKILGENVSSIKSRLYRSLAKLKIQLEGDVFHDESEKQQ</sequence>
<reference evidence="7" key="2">
    <citation type="submission" date="2021-04" db="EMBL/GenBank/DDBJ databases">
        <authorList>
            <person name="Liu J."/>
        </authorList>
    </citation>
    <scope>NUCLEOTIDE SEQUENCE</scope>
    <source>
        <strain evidence="7">BAD-6</strain>
    </source>
</reference>
<dbReference type="InterPro" id="IPR013249">
    <property type="entry name" value="RNA_pol_sigma70_r4_t2"/>
</dbReference>
<dbReference type="SUPFAM" id="SSF88946">
    <property type="entry name" value="Sigma2 domain of RNA polymerase sigma factors"/>
    <property type="match status" value="1"/>
</dbReference>
<dbReference type="PANTHER" id="PTHR43133:SF60">
    <property type="entry name" value="RNA POLYMERASE SIGMA FACTOR SIGV"/>
    <property type="match status" value="1"/>
</dbReference>
<keyword evidence="8" id="KW-1185">Reference proteome</keyword>
<dbReference type="AlphaFoldDB" id="A0A8J8B480"/>
<evidence type="ECO:0000259" key="5">
    <source>
        <dbReference type="Pfam" id="PF04542"/>
    </source>
</evidence>
<evidence type="ECO:0000256" key="2">
    <source>
        <dbReference type="ARBA" id="ARBA00023015"/>
    </source>
</evidence>
<dbReference type="Gene3D" id="1.10.10.10">
    <property type="entry name" value="Winged helix-like DNA-binding domain superfamily/Winged helix DNA-binding domain"/>
    <property type="match status" value="1"/>
</dbReference>
<dbReference type="Pfam" id="PF08281">
    <property type="entry name" value="Sigma70_r4_2"/>
    <property type="match status" value="1"/>
</dbReference>
<protein>
    <submittedName>
        <fullName evidence="7">Sigma-70 family RNA polymerase sigma factor</fullName>
    </submittedName>
</protein>
<dbReference type="InterPro" id="IPR013324">
    <property type="entry name" value="RNA_pol_sigma_r3/r4-like"/>
</dbReference>
<evidence type="ECO:0000259" key="6">
    <source>
        <dbReference type="Pfam" id="PF08281"/>
    </source>
</evidence>
<keyword evidence="2" id="KW-0805">Transcription regulation</keyword>
<dbReference type="InterPro" id="IPR036388">
    <property type="entry name" value="WH-like_DNA-bd_sf"/>
</dbReference>
<dbReference type="SUPFAM" id="SSF88659">
    <property type="entry name" value="Sigma3 and sigma4 domains of RNA polymerase sigma factors"/>
    <property type="match status" value="1"/>
</dbReference>
<comment type="similarity">
    <text evidence="1">Belongs to the sigma-70 factor family. ECF subfamily.</text>
</comment>
<reference evidence="7" key="1">
    <citation type="submission" date="2021-04" db="EMBL/GenBank/DDBJ databases">
        <title>Sinoanaerobacter chloroacetimidivorans sp. nov., an obligate anaerobic bacterium isolated from anaerobic sludge.</title>
        <authorList>
            <person name="Bao Y."/>
        </authorList>
    </citation>
    <scope>NUCLEOTIDE SEQUENCE</scope>
    <source>
        <strain evidence="7">BAD-6</strain>
    </source>
</reference>
<evidence type="ECO:0000313" key="7">
    <source>
        <dbReference type="EMBL" id="MBR0599080.1"/>
    </source>
</evidence>
<keyword evidence="4" id="KW-0804">Transcription</keyword>
<organism evidence="7 8">
    <name type="scientific">Sinanaerobacter chloroacetimidivorans</name>
    <dbReference type="NCBI Taxonomy" id="2818044"/>
    <lineage>
        <taxon>Bacteria</taxon>
        <taxon>Bacillati</taxon>
        <taxon>Bacillota</taxon>
        <taxon>Clostridia</taxon>
        <taxon>Peptostreptococcales</taxon>
        <taxon>Anaerovoracaceae</taxon>
        <taxon>Sinanaerobacter</taxon>
    </lineage>
</organism>
<accession>A0A8J8B480</accession>
<dbReference type="PANTHER" id="PTHR43133">
    <property type="entry name" value="RNA POLYMERASE ECF-TYPE SIGMA FACTO"/>
    <property type="match status" value="1"/>
</dbReference>
<dbReference type="GO" id="GO:0006352">
    <property type="term" value="P:DNA-templated transcription initiation"/>
    <property type="evidence" value="ECO:0007669"/>
    <property type="project" value="InterPro"/>
</dbReference>
<evidence type="ECO:0000256" key="3">
    <source>
        <dbReference type="ARBA" id="ARBA00023082"/>
    </source>
</evidence>
<gene>
    <name evidence="7" type="ORF">KCX82_14415</name>
</gene>
<proteinExistence type="inferred from homology"/>
<dbReference type="Gene3D" id="1.10.1740.10">
    <property type="match status" value="1"/>
</dbReference>
<dbReference type="InterPro" id="IPR013325">
    <property type="entry name" value="RNA_pol_sigma_r2"/>
</dbReference>
<evidence type="ECO:0000313" key="8">
    <source>
        <dbReference type="Proteomes" id="UP000675664"/>
    </source>
</evidence>
<dbReference type="NCBIfam" id="TIGR02937">
    <property type="entry name" value="sigma70-ECF"/>
    <property type="match status" value="1"/>
</dbReference>
<dbReference type="InterPro" id="IPR014284">
    <property type="entry name" value="RNA_pol_sigma-70_dom"/>
</dbReference>
<comment type="caution">
    <text evidence="7">The sequence shown here is derived from an EMBL/GenBank/DDBJ whole genome shotgun (WGS) entry which is preliminary data.</text>
</comment>